<sequence>MASLTDLFVSKVRVKLIKIFLSQPQEIFYVRQLVRLAGEEINAVRRELARLEIRGLVKKEPRANRLYYNFVKTYPFYQDLISLVAKTTGLGAEIIKHKSKLGSLKFAMLSGRFVRFMARKSEEDIDLLLVGQINLQTLNQLVRQAESGREKEINYAPMTPDEFAFRKSRRDPFLLRILMGGRVMLIGDEEEMVS</sequence>
<accession>A0A1J4RV86</accession>
<evidence type="ECO:0000313" key="2">
    <source>
        <dbReference type="Proteomes" id="UP000183144"/>
    </source>
</evidence>
<dbReference type="EMBL" id="MNUI01000010">
    <property type="protein sequence ID" value="OIN89909.1"/>
    <property type="molecule type" value="Genomic_DNA"/>
</dbReference>
<evidence type="ECO:0000313" key="1">
    <source>
        <dbReference type="EMBL" id="OIN89909.1"/>
    </source>
</evidence>
<gene>
    <name evidence="1" type="ORF">AUJ59_00460</name>
</gene>
<proteinExistence type="predicted"/>
<protein>
    <recommendedName>
        <fullName evidence="3">HTH arsR-type domain-containing protein</fullName>
    </recommendedName>
</protein>
<dbReference type="AlphaFoldDB" id="A0A1J4RV86"/>
<name>A0A1J4RV86_9BACT</name>
<dbReference type="STRING" id="1805034.AUJ59_00460"/>
<organism evidence="1 2">
    <name type="scientific">Candidatus Beckwithbacteria bacterium CG1_02_47_37</name>
    <dbReference type="NCBI Taxonomy" id="1805034"/>
    <lineage>
        <taxon>Bacteria</taxon>
        <taxon>Candidatus Beckwithiibacteriota</taxon>
    </lineage>
</organism>
<evidence type="ECO:0008006" key="3">
    <source>
        <dbReference type="Google" id="ProtNLM"/>
    </source>
</evidence>
<reference evidence="1 2" key="1">
    <citation type="journal article" date="2016" name="Environ. Microbiol.">
        <title>Genomic resolution of a cold subsurface aquifer community provides metabolic insights for novel microbes adapted to high CO concentrations.</title>
        <authorList>
            <person name="Probst A.J."/>
            <person name="Castelle C.J."/>
            <person name="Singh A."/>
            <person name="Brown C.T."/>
            <person name="Anantharaman K."/>
            <person name="Sharon I."/>
            <person name="Hug L.A."/>
            <person name="Burstein D."/>
            <person name="Emerson J.B."/>
            <person name="Thomas B.C."/>
            <person name="Banfield J.F."/>
        </authorList>
    </citation>
    <scope>NUCLEOTIDE SEQUENCE [LARGE SCALE GENOMIC DNA]</scope>
    <source>
        <strain evidence="1">CG1_02_47_37</strain>
    </source>
</reference>
<dbReference type="Proteomes" id="UP000183144">
    <property type="component" value="Unassembled WGS sequence"/>
</dbReference>
<comment type="caution">
    <text evidence="1">The sequence shown here is derived from an EMBL/GenBank/DDBJ whole genome shotgun (WGS) entry which is preliminary data.</text>
</comment>